<proteinExistence type="predicted"/>
<dbReference type="EMBL" id="OZ034817">
    <property type="protein sequence ID" value="CAL1380242.1"/>
    <property type="molecule type" value="Genomic_DNA"/>
</dbReference>
<protein>
    <submittedName>
        <fullName evidence="1">Uncharacterized protein</fullName>
    </submittedName>
</protein>
<evidence type="ECO:0000313" key="1">
    <source>
        <dbReference type="EMBL" id="CAL1380242.1"/>
    </source>
</evidence>
<gene>
    <name evidence="1" type="ORF">LTRI10_LOCUS21698</name>
</gene>
<dbReference type="AlphaFoldDB" id="A0AAV2E3I3"/>
<keyword evidence="2" id="KW-1185">Reference proteome</keyword>
<organism evidence="1 2">
    <name type="scientific">Linum trigynum</name>
    <dbReference type="NCBI Taxonomy" id="586398"/>
    <lineage>
        <taxon>Eukaryota</taxon>
        <taxon>Viridiplantae</taxon>
        <taxon>Streptophyta</taxon>
        <taxon>Embryophyta</taxon>
        <taxon>Tracheophyta</taxon>
        <taxon>Spermatophyta</taxon>
        <taxon>Magnoliopsida</taxon>
        <taxon>eudicotyledons</taxon>
        <taxon>Gunneridae</taxon>
        <taxon>Pentapetalae</taxon>
        <taxon>rosids</taxon>
        <taxon>fabids</taxon>
        <taxon>Malpighiales</taxon>
        <taxon>Linaceae</taxon>
        <taxon>Linum</taxon>
    </lineage>
</organism>
<evidence type="ECO:0000313" key="2">
    <source>
        <dbReference type="Proteomes" id="UP001497516"/>
    </source>
</evidence>
<reference evidence="1 2" key="1">
    <citation type="submission" date="2024-04" db="EMBL/GenBank/DDBJ databases">
        <authorList>
            <person name="Fracassetti M."/>
        </authorList>
    </citation>
    <scope>NUCLEOTIDE SEQUENCE [LARGE SCALE GENOMIC DNA]</scope>
</reference>
<sequence>MGLVKINRGQGGPLRQIQLHHRNPIRPLSLKVRCERIGIELQPLTTIQSSSFSQKPRFELKVSKFDLNGIISDFDLTSELQPKNQDSIEPFVLVLGGDCVRERHGERGGISEMCGRKSNFFCIIGHSEGN</sequence>
<name>A0AAV2E3I3_9ROSI</name>
<dbReference type="Proteomes" id="UP001497516">
    <property type="component" value="Chromosome 4"/>
</dbReference>
<accession>A0AAV2E3I3</accession>